<evidence type="ECO:0000256" key="1">
    <source>
        <dbReference type="SAM" id="MobiDB-lite"/>
    </source>
</evidence>
<proteinExistence type="predicted"/>
<evidence type="ECO:0000313" key="3">
    <source>
        <dbReference type="Proteomes" id="UP000054248"/>
    </source>
</evidence>
<organism evidence="2 3">
    <name type="scientific">Tulasnella calospora MUT 4182</name>
    <dbReference type="NCBI Taxonomy" id="1051891"/>
    <lineage>
        <taxon>Eukaryota</taxon>
        <taxon>Fungi</taxon>
        <taxon>Dikarya</taxon>
        <taxon>Basidiomycota</taxon>
        <taxon>Agaricomycotina</taxon>
        <taxon>Agaricomycetes</taxon>
        <taxon>Cantharellales</taxon>
        <taxon>Tulasnellaceae</taxon>
        <taxon>Tulasnella</taxon>
    </lineage>
</organism>
<dbReference type="EMBL" id="KN823843">
    <property type="protein sequence ID" value="KIO15741.1"/>
    <property type="molecule type" value="Genomic_DNA"/>
</dbReference>
<feature type="region of interest" description="Disordered" evidence="1">
    <location>
        <begin position="18"/>
        <end position="41"/>
    </location>
</feature>
<reference evidence="3" key="2">
    <citation type="submission" date="2015-01" db="EMBL/GenBank/DDBJ databases">
        <title>Evolutionary Origins and Diversification of the Mycorrhizal Mutualists.</title>
        <authorList>
            <consortium name="DOE Joint Genome Institute"/>
            <consortium name="Mycorrhizal Genomics Consortium"/>
            <person name="Kohler A."/>
            <person name="Kuo A."/>
            <person name="Nagy L.G."/>
            <person name="Floudas D."/>
            <person name="Copeland A."/>
            <person name="Barry K.W."/>
            <person name="Cichocki N."/>
            <person name="Veneault-Fourrey C."/>
            <person name="LaButti K."/>
            <person name="Lindquist E.A."/>
            <person name="Lipzen A."/>
            <person name="Lundell T."/>
            <person name="Morin E."/>
            <person name="Murat C."/>
            <person name="Riley R."/>
            <person name="Ohm R."/>
            <person name="Sun H."/>
            <person name="Tunlid A."/>
            <person name="Henrissat B."/>
            <person name="Grigoriev I.V."/>
            <person name="Hibbett D.S."/>
            <person name="Martin F."/>
        </authorList>
    </citation>
    <scope>NUCLEOTIDE SEQUENCE [LARGE SCALE GENOMIC DNA]</scope>
    <source>
        <strain evidence="3">MUT 4182</strain>
    </source>
</reference>
<dbReference type="HOGENOM" id="CLU_2484991_0_0_1"/>
<dbReference type="AlphaFoldDB" id="A0A0C3Q093"/>
<protein>
    <submittedName>
        <fullName evidence="2">Uncharacterized protein</fullName>
    </submittedName>
</protein>
<reference evidence="2 3" key="1">
    <citation type="submission" date="2014-04" db="EMBL/GenBank/DDBJ databases">
        <authorList>
            <consortium name="DOE Joint Genome Institute"/>
            <person name="Kuo A."/>
            <person name="Girlanda M."/>
            <person name="Perotto S."/>
            <person name="Kohler A."/>
            <person name="Nagy L.G."/>
            <person name="Floudas D."/>
            <person name="Copeland A."/>
            <person name="Barry K.W."/>
            <person name="Cichocki N."/>
            <person name="Veneault-Fourrey C."/>
            <person name="LaButti K."/>
            <person name="Lindquist E.A."/>
            <person name="Lipzen A."/>
            <person name="Lundell T."/>
            <person name="Morin E."/>
            <person name="Murat C."/>
            <person name="Sun H."/>
            <person name="Tunlid A."/>
            <person name="Henrissat B."/>
            <person name="Grigoriev I.V."/>
            <person name="Hibbett D.S."/>
            <person name="Martin F."/>
            <person name="Nordberg H.P."/>
            <person name="Cantor M.N."/>
            <person name="Hua S.X."/>
        </authorList>
    </citation>
    <scope>NUCLEOTIDE SEQUENCE [LARGE SCALE GENOMIC DNA]</scope>
    <source>
        <strain evidence="2 3">MUT 4182</strain>
    </source>
</reference>
<sequence length="87" mass="9365">MLVDVTLDPDADAVEEVAKDDDDLPTLTPPPTLTTIPTSAPIEDDCCRTSPTWETFSLDEATCVSVLTSRWAEVVVLSTVADAVETR</sequence>
<name>A0A0C3Q093_9AGAM</name>
<gene>
    <name evidence="2" type="ORF">M407DRAFT_205652</name>
</gene>
<evidence type="ECO:0000313" key="2">
    <source>
        <dbReference type="EMBL" id="KIO15741.1"/>
    </source>
</evidence>
<keyword evidence="3" id="KW-1185">Reference proteome</keyword>
<dbReference type="Proteomes" id="UP000054248">
    <property type="component" value="Unassembled WGS sequence"/>
</dbReference>
<accession>A0A0C3Q093</accession>